<dbReference type="Proteomes" id="UP000294847">
    <property type="component" value="Chromosome 1"/>
</dbReference>
<reference evidence="2 3" key="1">
    <citation type="journal article" date="2019" name="Mol. Biol. Evol.">
        <title>Blast fungal genomes show frequent chromosomal changes, gene gains and losses, and effector gene turnover.</title>
        <authorList>
            <person name="Gomez Luciano L.B."/>
            <person name="Jason Tsai I."/>
            <person name="Chuma I."/>
            <person name="Tosa Y."/>
            <person name="Chen Y.H."/>
            <person name="Li J.Y."/>
            <person name="Li M.Y."/>
            <person name="Jade Lu M.Y."/>
            <person name="Nakayashiki H."/>
            <person name="Li W.H."/>
        </authorList>
    </citation>
    <scope>NUCLEOTIDE SEQUENCE [LARGE SCALE GENOMIC DNA]</scope>
    <source>
        <strain evidence="2">MZ5-1-6</strain>
    </source>
</reference>
<name>A0A4P7N0H7_PYROR</name>
<evidence type="ECO:0000256" key="1">
    <source>
        <dbReference type="SAM" id="MobiDB-lite"/>
    </source>
</evidence>
<feature type="compositionally biased region" description="Basic and acidic residues" evidence="1">
    <location>
        <begin position="194"/>
        <end position="219"/>
    </location>
</feature>
<dbReference type="EMBL" id="CP034204">
    <property type="protein sequence ID" value="QBZ54832.1"/>
    <property type="molecule type" value="Genomic_DNA"/>
</dbReference>
<dbReference type="AlphaFoldDB" id="A0A4P7N0H7"/>
<sequence length="406" mass="44957">MAVVLRCSQKADSSTRLRPALTPISSGLTCVRMTPSSIGVRLSSASAFLKIPFSNPYARSSQLNRDSILNDQQSKARGSGPANYIANVEATSTDVLILLETLWTNAKHIPCSRSVRVDVHKTIMLASIGGFCPGTYLLLKYRRVKAVVARDPNSDTHWSANKRPDSVINNPAEWSNHVAKFHGIPNAPALPKASRSEYKRNRDGKQRKRSDDEPRLECGKKRRGDKGRLEVYAGENALCLFCGLATVPRRFFSSHLHRNIGRFSNLLFAVPNVWIQAKKFSFLADMTGPATSQNTTPATMAPCLSNSPTASIQRLPERRRTSRSERPTSFKITRFTPCVPIEVNAAFIIVARWRAAHAGHGGHGTWRKQMRLLKALILAVLPLAKSKLKPKIIGRRTCCVAWGHCV</sequence>
<evidence type="ECO:0000313" key="2">
    <source>
        <dbReference type="EMBL" id="QBZ54832.1"/>
    </source>
</evidence>
<accession>A0A4P7N0H7</accession>
<gene>
    <name evidence="2" type="ORF">PoMZ_10542</name>
</gene>
<proteinExistence type="predicted"/>
<protein>
    <submittedName>
        <fullName evidence="2">Uncharacterized protein</fullName>
    </submittedName>
</protein>
<feature type="region of interest" description="Disordered" evidence="1">
    <location>
        <begin position="184"/>
        <end position="220"/>
    </location>
</feature>
<evidence type="ECO:0000313" key="3">
    <source>
        <dbReference type="Proteomes" id="UP000294847"/>
    </source>
</evidence>
<organism evidence="2 3">
    <name type="scientific">Pyricularia oryzae</name>
    <name type="common">Rice blast fungus</name>
    <name type="synonym">Magnaporthe oryzae</name>
    <dbReference type="NCBI Taxonomy" id="318829"/>
    <lineage>
        <taxon>Eukaryota</taxon>
        <taxon>Fungi</taxon>
        <taxon>Dikarya</taxon>
        <taxon>Ascomycota</taxon>
        <taxon>Pezizomycotina</taxon>
        <taxon>Sordariomycetes</taxon>
        <taxon>Sordariomycetidae</taxon>
        <taxon>Magnaporthales</taxon>
        <taxon>Pyriculariaceae</taxon>
        <taxon>Pyricularia</taxon>
    </lineage>
</organism>